<proteinExistence type="predicted"/>
<organism evidence="1 2">
    <name type="scientific">Agrobacterium rosae</name>
    <dbReference type="NCBI Taxonomy" id="1972867"/>
    <lineage>
        <taxon>Bacteria</taxon>
        <taxon>Pseudomonadati</taxon>
        <taxon>Pseudomonadota</taxon>
        <taxon>Alphaproteobacteria</taxon>
        <taxon>Hyphomicrobiales</taxon>
        <taxon>Rhizobiaceae</taxon>
        <taxon>Rhizobium/Agrobacterium group</taxon>
        <taxon>Agrobacterium</taxon>
    </lineage>
</organism>
<gene>
    <name evidence="1" type="ORF">DSM25559_0365</name>
</gene>
<name>A0A1R3T9K4_9HYPH</name>
<evidence type="ECO:0000313" key="2">
    <source>
        <dbReference type="Proteomes" id="UP000187891"/>
    </source>
</evidence>
<dbReference type="RefSeq" id="WP_077117418.1">
    <property type="nucleotide sequence ID" value="NZ_FMUE01000001.1"/>
</dbReference>
<dbReference type="AlphaFoldDB" id="A0A1R3T9K4"/>
<dbReference type="Proteomes" id="UP000187891">
    <property type="component" value="Unassembled WGS sequence"/>
</dbReference>
<evidence type="ECO:0000313" key="1">
    <source>
        <dbReference type="EMBL" id="SCX03897.1"/>
    </source>
</evidence>
<protein>
    <submittedName>
        <fullName evidence="1">Uncharacterized protein</fullName>
    </submittedName>
</protein>
<accession>A0A1R3T9K4</accession>
<dbReference type="EMBL" id="FMUE01000001">
    <property type="protein sequence ID" value="SCX03897.1"/>
    <property type="molecule type" value="Genomic_DNA"/>
</dbReference>
<reference evidence="2" key="1">
    <citation type="submission" date="2016-10" db="EMBL/GenBank/DDBJ databases">
        <authorList>
            <person name="Wibberg D."/>
        </authorList>
    </citation>
    <scope>NUCLEOTIDE SEQUENCE [LARGE SCALE GENOMIC DNA]</scope>
</reference>
<dbReference type="STRING" id="1907666.DSM25559_0365"/>
<sequence length="352" mass="39110">MSFKEIGRELLKASRRRDDGLLDLYQKRIREIHENVDQFAGLKTRLMISDSPEVLDLIRFAAFANDLTRLSFEPANELKVKIPGPGALFGGDSLKLTIRADQAEKFAILNEQAQIAPALILRTDDFFKRTMKLIAPLMMNGRLIVEPVRGVLIPNNIPGPDGRAGWDMQSVDENSPYNEWTLEGVRRSANPSIPLVQSKSVKDGERKLYEVTIPFLAGIGFVDLVRVLEDEHHHLADTRLALREVVNQAGDNDTPSMINDLIRPKLDSLERRFKSISNSHSLRQGGALLGTATVALMAYAAGGIPQALSMAAGAGGLGIMIKQQSDFVEKRDAIKEDPLYLLWRLGGIRRHN</sequence>